<gene>
    <name evidence="2" type="ORF">Pyn_10999</name>
</gene>
<evidence type="ECO:0000256" key="1">
    <source>
        <dbReference type="ARBA" id="ARBA00022842"/>
    </source>
</evidence>
<accession>A0A314Z293</accession>
<evidence type="ECO:0000313" key="2">
    <source>
        <dbReference type="EMBL" id="PQQ13049.1"/>
    </source>
</evidence>
<dbReference type="GO" id="GO:0005388">
    <property type="term" value="F:P-type calcium transporter activity"/>
    <property type="evidence" value="ECO:0007669"/>
    <property type="project" value="TreeGrafter"/>
</dbReference>
<evidence type="ECO:0000313" key="3">
    <source>
        <dbReference type="Proteomes" id="UP000250321"/>
    </source>
</evidence>
<dbReference type="STRING" id="2094558.A0A314Z293"/>
<dbReference type="AlphaFoldDB" id="A0A314Z293"/>
<reference evidence="2 3" key="1">
    <citation type="submission" date="2018-02" db="EMBL/GenBank/DDBJ databases">
        <title>Draft genome of wild Prunus yedoensis var. nudiflora.</title>
        <authorList>
            <person name="Baek S."/>
            <person name="Kim J.-H."/>
            <person name="Choi K."/>
            <person name="Kim G.-B."/>
            <person name="Cho A."/>
            <person name="Jang H."/>
            <person name="Shin C.-H."/>
            <person name="Yu H.-J."/>
            <person name="Mun J.-H."/>
        </authorList>
    </citation>
    <scope>NUCLEOTIDE SEQUENCE [LARGE SCALE GENOMIC DNA]</scope>
    <source>
        <strain evidence="3">cv. Jeju island</strain>
        <tissue evidence="2">Leaf</tissue>
    </source>
</reference>
<sequence length="72" mass="8024">MARRRMILMRSLKKVTNFVRPEVTTEVDACGAAGVVIKMITGDDVEQARAIAADCGILKPKLIRIWIRIVTL</sequence>
<dbReference type="GO" id="GO:0005886">
    <property type="term" value="C:plasma membrane"/>
    <property type="evidence" value="ECO:0007669"/>
    <property type="project" value="TreeGrafter"/>
</dbReference>
<name>A0A314Z293_PRUYE</name>
<proteinExistence type="predicted"/>
<organism evidence="2 3">
    <name type="scientific">Prunus yedoensis var. nudiflora</name>
    <dbReference type="NCBI Taxonomy" id="2094558"/>
    <lineage>
        <taxon>Eukaryota</taxon>
        <taxon>Viridiplantae</taxon>
        <taxon>Streptophyta</taxon>
        <taxon>Embryophyta</taxon>
        <taxon>Tracheophyta</taxon>
        <taxon>Spermatophyta</taxon>
        <taxon>Magnoliopsida</taxon>
        <taxon>eudicotyledons</taxon>
        <taxon>Gunneridae</taxon>
        <taxon>Pentapetalae</taxon>
        <taxon>rosids</taxon>
        <taxon>fabids</taxon>
        <taxon>Rosales</taxon>
        <taxon>Rosaceae</taxon>
        <taxon>Amygdaloideae</taxon>
        <taxon>Amygdaleae</taxon>
        <taxon>Prunus</taxon>
    </lineage>
</organism>
<dbReference type="PANTHER" id="PTHR24093:SF509">
    <property type="entry name" value="CALCIUM-TRANSPORTING ATPASE"/>
    <property type="match status" value="1"/>
</dbReference>
<dbReference type="SUPFAM" id="SSF56784">
    <property type="entry name" value="HAD-like"/>
    <property type="match status" value="1"/>
</dbReference>
<dbReference type="EMBL" id="PJQY01000317">
    <property type="protein sequence ID" value="PQQ13049.1"/>
    <property type="molecule type" value="Genomic_DNA"/>
</dbReference>
<dbReference type="InterPro" id="IPR023214">
    <property type="entry name" value="HAD_sf"/>
</dbReference>
<dbReference type="Proteomes" id="UP000250321">
    <property type="component" value="Unassembled WGS sequence"/>
</dbReference>
<keyword evidence="3" id="KW-1185">Reference proteome</keyword>
<dbReference type="Gene3D" id="3.40.50.1000">
    <property type="entry name" value="HAD superfamily/HAD-like"/>
    <property type="match status" value="1"/>
</dbReference>
<comment type="caution">
    <text evidence="2">The sequence shown here is derived from an EMBL/GenBank/DDBJ whole genome shotgun (WGS) entry which is preliminary data.</text>
</comment>
<keyword evidence="1" id="KW-0460">Magnesium</keyword>
<dbReference type="OrthoDB" id="3352408at2759"/>
<dbReference type="PANTHER" id="PTHR24093">
    <property type="entry name" value="CATION TRANSPORTING ATPASE"/>
    <property type="match status" value="1"/>
</dbReference>
<protein>
    <submittedName>
        <fullName evidence="2">Uncharacterized protein</fullName>
    </submittedName>
</protein>
<dbReference type="InterPro" id="IPR036412">
    <property type="entry name" value="HAD-like_sf"/>
</dbReference>